<dbReference type="AlphaFoldDB" id="A0A318UZT9"/>
<accession>A0A318UZT9</accession>
<evidence type="ECO:0000313" key="1">
    <source>
        <dbReference type="EMBL" id="PYF77109.1"/>
    </source>
</evidence>
<dbReference type="EMBL" id="QKLU01000001">
    <property type="protein sequence ID" value="PYF77109.1"/>
    <property type="molecule type" value="Genomic_DNA"/>
</dbReference>
<keyword evidence="2" id="KW-1185">Reference proteome</keyword>
<dbReference type="InterPro" id="IPR043749">
    <property type="entry name" value="DUF5694"/>
</dbReference>
<reference evidence="1 2" key="1">
    <citation type="submission" date="2018-06" db="EMBL/GenBank/DDBJ databases">
        <title>Genomic Encyclopedia of Archaeal and Bacterial Type Strains, Phase II (KMG-II): from individual species to whole genera.</title>
        <authorList>
            <person name="Goeker M."/>
        </authorList>
    </citation>
    <scope>NUCLEOTIDE SEQUENCE [LARGE SCALE GENOMIC DNA]</scope>
    <source>
        <strain evidence="1 2">DSM 27372</strain>
    </source>
</reference>
<proteinExistence type="predicted"/>
<protein>
    <submittedName>
        <fullName evidence="1">Uncharacterized protein</fullName>
    </submittedName>
</protein>
<sequence>MRSFNFVLFKQNNDMKILIKTLTFFSLLFSLNTGFAQKIEIVVVGSSHSNPEGYDDFNVIISKLKAFKPDMVFGEYLSASDYKTLPAGNWAYDAFKIGRDFIARQHPDSSKNPEKKIRQANKSLAKFAYLHKLRMDLALDYMQIGDRGNAEYQLFVIENYMKKGFAEQEMAYYKRHFNSPDSLKKARLYRVDSEYSRIYFPLIYALGQNEIYPMDCQKYDGPWSQAWSSARKRIAELTKKANQDSTSAERKLMAEIDRYSTITDQDKKNMSPSSYTNMASKRYEALIDAWNFYGGTYFFEYPLFPVQEIKAMYAQWALRNENMCENVLKQAKDKKAKRIVIGVGAGHRKTMEDILSRDPDVKLVSYAEL</sequence>
<evidence type="ECO:0000313" key="2">
    <source>
        <dbReference type="Proteomes" id="UP000248198"/>
    </source>
</evidence>
<dbReference type="Pfam" id="PF18950">
    <property type="entry name" value="DUF5694"/>
    <property type="match status" value="1"/>
</dbReference>
<organism evidence="1 2">
    <name type="scientific">Pedobacter nutrimenti</name>
    <dbReference type="NCBI Taxonomy" id="1241337"/>
    <lineage>
        <taxon>Bacteria</taxon>
        <taxon>Pseudomonadati</taxon>
        <taxon>Bacteroidota</taxon>
        <taxon>Sphingobacteriia</taxon>
        <taxon>Sphingobacteriales</taxon>
        <taxon>Sphingobacteriaceae</taxon>
        <taxon>Pedobacter</taxon>
    </lineage>
</organism>
<comment type="caution">
    <text evidence="1">The sequence shown here is derived from an EMBL/GenBank/DDBJ whole genome shotgun (WGS) entry which is preliminary data.</text>
</comment>
<dbReference type="Proteomes" id="UP000248198">
    <property type="component" value="Unassembled WGS sequence"/>
</dbReference>
<gene>
    <name evidence="1" type="ORF">B0O44_101588</name>
</gene>
<name>A0A318UZT9_9SPHI</name>